<sequence length="90" mass="10481">MQSTSHNTTAETLNGYFLSVDENTQTSLINDYFDLEVFSQRDQHHNGNTNIETRTIENCKTTGSFGFCQNFQSVRVLLKERLKCWTQWIP</sequence>
<dbReference type="AlphaFoldDB" id="A0AAW1U643"/>
<gene>
    <name evidence="1" type="ORF">WA026_020204</name>
</gene>
<dbReference type="EMBL" id="JARQZJ010000044">
    <property type="protein sequence ID" value="KAK9877990.1"/>
    <property type="molecule type" value="Genomic_DNA"/>
</dbReference>
<accession>A0AAW1U643</accession>
<name>A0AAW1U643_9CUCU</name>
<keyword evidence="2" id="KW-1185">Reference proteome</keyword>
<evidence type="ECO:0000313" key="1">
    <source>
        <dbReference type="EMBL" id="KAK9877990.1"/>
    </source>
</evidence>
<protein>
    <submittedName>
        <fullName evidence="1">Uncharacterized protein</fullName>
    </submittedName>
</protein>
<proteinExistence type="predicted"/>
<organism evidence="1 2">
    <name type="scientific">Henosepilachna vigintioctopunctata</name>
    <dbReference type="NCBI Taxonomy" id="420089"/>
    <lineage>
        <taxon>Eukaryota</taxon>
        <taxon>Metazoa</taxon>
        <taxon>Ecdysozoa</taxon>
        <taxon>Arthropoda</taxon>
        <taxon>Hexapoda</taxon>
        <taxon>Insecta</taxon>
        <taxon>Pterygota</taxon>
        <taxon>Neoptera</taxon>
        <taxon>Endopterygota</taxon>
        <taxon>Coleoptera</taxon>
        <taxon>Polyphaga</taxon>
        <taxon>Cucujiformia</taxon>
        <taxon>Coccinelloidea</taxon>
        <taxon>Coccinellidae</taxon>
        <taxon>Epilachninae</taxon>
        <taxon>Epilachnini</taxon>
        <taxon>Henosepilachna</taxon>
    </lineage>
</organism>
<comment type="caution">
    <text evidence="1">The sequence shown here is derived from an EMBL/GenBank/DDBJ whole genome shotgun (WGS) entry which is preliminary data.</text>
</comment>
<dbReference type="Proteomes" id="UP001431783">
    <property type="component" value="Unassembled WGS sequence"/>
</dbReference>
<evidence type="ECO:0000313" key="2">
    <source>
        <dbReference type="Proteomes" id="UP001431783"/>
    </source>
</evidence>
<reference evidence="1 2" key="1">
    <citation type="submission" date="2023-03" db="EMBL/GenBank/DDBJ databases">
        <title>Genome insight into feeding habits of ladybird beetles.</title>
        <authorList>
            <person name="Li H.-S."/>
            <person name="Huang Y.-H."/>
            <person name="Pang H."/>
        </authorList>
    </citation>
    <scope>NUCLEOTIDE SEQUENCE [LARGE SCALE GENOMIC DNA]</scope>
    <source>
        <strain evidence="1">SYSU_2023b</strain>
        <tissue evidence="1">Whole body</tissue>
    </source>
</reference>